<dbReference type="Pfam" id="PF10282">
    <property type="entry name" value="Lactonase"/>
    <property type="match status" value="1"/>
</dbReference>
<reference evidence="3 4" key="1">
    <citation type="submission" date="2016-01" db="EMBL/GenBank/DDBJ databases">
        <title>High potential of lignocellulose degradation of a new Verrucomicrobia species.</title>
        <authorList>
            <person name="Wang Y."/>
            <person name="Shi Y."/>
            <person name="Qiu Z."/>
            <person name="Liu S."/>
            <person name="Yang H."/>
        </authorList>
    </citation>
    <scope>NUCLEOTIDE SEQUENCE [LARGE SCALE GENOMIC DNA]</scope>
    <source>
        <strain evidence="3 4">TSB47</strain>
    </source>
</reference>
<sequence length="354" mass="37344">MKTHAFIGSYTRQGGEGIYRADIDCENGRILRTRLVARAEDPSFIALHPSGCFLYAVNEVSAAGGAEGSVSAYATGQDGGGLRLINRAPSRGRSPAHLMVDAAGKHLLLANYNGPGVCVFRLASDGGVGPLVSRINHTGSGPHPTRQRTPHPHSIISAPAGTTAFVSDLGTDEVIRYDYNPGTGALSEFGIRRTRIAPYSGPRHGVFHPSGRFLYVACELSSEIAVFDYNQETGEIDGLRTAPATGRREDATRTAPAEVKTDAAGRFLYVSNRGADCISLFNINEATGDPTFVENVSTGGATPRHFALDPSGRLLLAANQDGGGLALFHIAPDTGRLRSACAEPLPAPSCVRFA</sequence>
<dbReference type="InterPro" id="IPR011048">
    <property type="entry name" value="Haem_d1_sf"/>
</dbReference>
<dbReference type="Gene3D" id="2.130.10.10">
    <property type="entry name" value="YVTN repeat-like/Quinoprotein amine dehydrogenase"/>
    <property type="match status" value="1"/>
</dbReference>
<dbReference type="InterPro" id="IPR019405">
    <property type="entry name" value="Lactonase_7-beta_prop"/>
</dbReference>
<proteinExistence type="inferred from homology"/>
<keyword evidence="2" id="KW-0119">Carbohydrate metabolism</keyword>
<gene>
    <name evidence="3" type="ORF">AW736_04225</name>
</gene>
<dbReference type="GO" id="GO:0017057">
    <property type="term" value="F:6-phosphogluconolactonase activity"/>
    <property type="evidence" value="ECO:0007669"/>
    <property type="project" value="TreeGrafter"/>
</dbReference>
<organism evidence="3 4">
    <name type="scientific">Termitidicoccus mucosus</name>
    <dbReference type="NCBI Taxonomy" id="1184151"/>
    <lineage>
        <taxon>Bacteria</taxon>
        <taxon>Pseudomonadati</taxon>
        <taxon>Verrucomicrobiota</taxon>
        <taxon>Opitutia</taxon>
        <taxon>Opitutales</taxon>
        <taxon>Opitutaceae</taxon>
        <taxon>Termitidicoccus</taxon>
    </lineage>
</organism>
<evidence type="ECO:0000313" key="3">
    <source>
        <dbReference type="EMBL" id="OAM91229.1"/>
    </source>
</evidence>
<dbReference type="OrthoDB" id="9790815at2"/>
<dbReference type="EMBL" id="LRRQ01000034">
    <property type="protein sequence ID" value="OAM91229.1"/>
    <property type="molecule type" value="Genomic_DNA"/>
</dbReference>
<dbReference type="InterPro" id="IPR050282">
    <property type="entry name" value="Cycloisomerase_2"/>
</dbReference>
<evidence type="ECO:0000313" key="4">
    <source>
        <dbReference type="Proteomes" id="UP000078486"/>
    </source>
</evidence>
<dbReference type="PANTHER" id="PTHR30344:SF1">
    <property type="entry name" value="6-PHOSPHOGLUCONOLACTONASE"/>
    <property type="match status" value="1"/>
</dbReference>
<dbReference type="AlphaFoldDB" id="A0A178IPR7"/>
<name>A0A178IPR7_9BACT</name>
<dbReference type="GO" id="GO:0006006">
    <property type="term" value="P:glucose metabolic process"/>
    <property type="evidence" value="ECO:0007669"/>
    <property type="project" value="UniProtKB-KW"/>
</dbReference>
<dbReference type="PANTHER" id="PTHR30344">
    <property type="entry name" value="6-PHOSPHOGLUCONOLACTONASE-RELATED"/>
    <property type="match status" value="1"/>
</dbReference>
<comment type="similarity">
    <text evidence="1">Belongs to the cycloisomerase 2 family.</text>
</comment>
<dbReference type="STRING" id="1184151.AW736_04225"/>
<dbReference type="RefSeq" id="WP_068768996.1">
    <property type="nucleotide sequence ID" value="NZ_KV441839.1"/>
</dbReference>
<comment type="caution">
    <text evidence="3">The sequence shown here is derived from an EMBL/GenBank/DDBJ whole genome shotgun (WGS) entry which is preliminary data.</text>
</comment>
<dbReference type="InterPro" id="IPR015943">
    <property type="entry name" value="WD40/YVTN_repeat-like_dom_sf"/>
</dbReference>
<evidence type="ECO:0000256" key="1">
    <source>
        <dbReference type="ARBA" id="ARBA00005564"/>
    </source>
</evidence>
<protein>
    <recommendedName>
        <fullName evidence="5">6-phosphogluconolactonase</fullName>
    </recommendedName>
</protein>
<evidence type="ECO:0008006" key="5">
    <source>
        <dbReference type="Google" id="ProtNLM"/>
    </source>
</evidence>
<keyword evidence="2" id="KW-0313">Glucose metabolism</keyword>
<accession>A0A178IPR7</accession>
<evidence type="ECO:0000256" key="2">
    <source>
        <dbReference type="ARBA" id="ARBA00022526"/>
    </source>
</evidence>
<keyword evidence="4" id="KW-1185">Reference proteome</keyword>
<dbReference type="SUPFAM" id="SSF51004">
    <property type="entry name" value="C-terminal (heme d1) domain of cytochrome cd1-nitrite reductase"/>
    <property type="match status" value="1"/>
</dbReference>
<dbReference type="Proteomes" id="UP000078486">
    <property type="component" value="Unassembled WGS sequence"/>
</dbReference>